<sequence length="270" mass="31160">MEYYTDLEYRTYSLVDELLAEIPEKPLRKRVSSMAFTPNEFLPKRSKRPKIEIPFLVEQIFLSYTTDEEDLDTLLQFSVLIGEYYDIYDDILDDDVATARREVIATWQVMFPLALRLLCRLGDDAVSYWTHRAMCLPEGQIAEAGLDPSGSLYYDIVHQQSVLFGFLAGLGAVVAGAEQNEIRNAECLGGLFFKYEQFILDAEQYRTREATDTGEIWNAMRFMSDDELIAQLRSWQSDANQLLKTYPAERAALLESLFSVDLDEWWSKEC</sequence>
<dbReference type="EMBL" id="JAKRVY010000001">
    <property type="protein sequence ID" value="MCL9812295.1"/>
    <property type="molecule type" value="Genomic_DNA"/>
</dbReference>
<dbReference type="InterPro" id="IPR008949">
    <property type="entry name" value="Isoprenoid_synthase_dom_sf"/>
</dbReference>
<dbReference type="RefSeq" id="WP_250593848.1">
    <property type="nucleotide sequence ID" value="NZ_JAKRVY010000001.1"/>
</dbReference>
<accession>A0AAE3FNQ5</accession>
<evidence type="ECO:0000313" key="1">
    <source>
        <dbReference type="EMBL" id="MCL9812295.1"/>
    </source>
</evidence>
<gene>
    <name evidence="1" type="ORF">AArcSt11_01350</name>
</gene>
<evidence type="ECO:0000313" key="2">
    <source>
        <dbReference type="Proteomes" id="UP001202674"/>
    </source>
</evidence>
<name>A0AAE3FNQ5_9EURY</name>
<protein>
    <submittedName>
        <fullName evidence="1">Uncharacterized protein</fullName>
    </submittedName>
</protein>
<keyword evidence="2" id="KW-1185">Reference proteome</keyword>
<proteinExistence type="predicted"/>
<dbReference type="Proteomes" id="UP001202674">
    <property type="component" value="Unassembled WGS sequence"/>
</dbReference>
<comment type="caution">
    <text evidence="1">The sequence shown here is derived from an EMBL/GenBank/DDBJ whole genome shotgun (WGS) entry which is preliminary data.</text>
</comment>
<dbReference type="SUPFAM" id="SSF48576">
    <property type="entry name" value="Terpenoid synthases"/>
    <property type="match status" value="1"/>
</dbReference>
<dbReference type="AlphaFoldDB" id="A0AAE3FNQ5"/>
<reference evidence="1 2" key="1">
    <citation type="journal article" date="2022" name="Syst. Appl. Microbiol.">
        <title>Natronocalculus amylovorans gen. nov., sp. nov., and Natranaeroarchaeum aerophilus sp. nov., dominant culturable amylolytic natronoarchaea from hypersaline soda lakes in southwestern Siberia.</title>
        <authorList>
            <person name="Sorokin D.Y."/>
            <person name="Elcheninov A.G."/>
            <person name="Khizhniak T.V."/>
            <person name="Koenen M."/>
            <person name="Bale N.J."/>
            <person name="Damste J.S.S."/>
            <person name="Kublanov I.V."/>
        </authorList>
    </citation>
    <scope>NUCLEOTIDE SEQUENCE [LARGE SCALE GENOMIC DNA]</scope>
    <source>
        <strain evidence="1 2">AArc-St1-1</strain>
    </source>
</reference>
<organism evidence="1 2">
    <name type="scientific">Natranaeroarchaeum aerophilus</name>
    <dbReference type="NCBI Taxonomy" id="2917711"/>
    <lineage>
        <taxon>Archaea</taxon>
        <taxon>Methanobacteriati</taxon>
        <taxon>Methanobacteriota</taxon>
        <taxon>Stenosarchaea group</taxon>
        <taxon>Halobacteria</taxon>
        <taxon>Halobacteriales</taxon>
        <taxon>Natronoarchaeaceae</taxon>
        <taxon>Natranaeroarchaeum</taxon>
    </lineage>
</organism>